<reference evidence="1 2" key="1">
    <citation type="journal article" date="2021" name="BMC Genomics">
        <title>Telomere-to-telomere genome assembly of asparaginase-producing Trichoderma simmonsii.</title>
        <authorList>
            <person name="Chung D."/>
            <person name="Kwon Y.M."/>
            <person name="Yang Y."/>
        </authorList>
    </citation>
    <scope>NUCLEOTIDE SEQUENCE [LARGE SCALE GENOMIC DNA]</scope>
    <source>
        <strain evidence="1 2">GH-Sj1</strain>
    </source>
</reference>
<dbReference type="EMBL" id="CP075866">
    <property type="protein sequence ID" value="QYS99093.1"/>
    <property type="molecule type" value="Genomic_DNA"/>
</dbReference>
<organism evidence="1 2">
    <name type="scientific">Trichoderma simmonsii</name>
    <dbReference type="NCBI Taxonomy" id="1491479"/>
    <lineage>
        <taxon>Eukaryota</taxon>
        <taxon>Fungi</taxon>
        <taxon>Dikarya</taxon>
        <taxon>Ascomycota</taxon>
        <taxon>Pezizomycotina</taxon>
        <taxon>Sordariomycetes</taxon>
        <taxon>Hypocreomycetidae</taxon>
        <taxon>Hypocreales</taxon>
        <taxon>Hypocreaceae</taxon>
        <taxon>Trichoderma</taxon>
    </lineage>
</organism>
<evidence type="ECO:0000313" key="2">
    <source>
        <dbReference type="Proteomes" id="UP000826661"/>
    </source>
</evidence>
<evidence type="ECO:0000313" key="1">
    <source>
        <dbReference type="EMBL" id="QYS99093.1"/>
    </source>
</evidence>
<accession>A0A8G0PJQ3</accession>
<dbReference type="Proteomes" id="UP000826661">
    <property type="component" value="Chromosome III"/>
</dbReference>
<gene>
    <name evidence="1" type="ORF">H0G86_006240</name>
</gene>
<keyword evidence="2" id="KW-1185">Reference proteome</keyword>
<name>A0A8G0PJQ3_9HYPO</name>
<proteinExistence type="predicted"/>
<sequence>MCACIVPKSLNNTIRSKRSWVSTPDTALLFVSSHTAPFAYHHITSSRSAADAARLALDILQVPYVAATILCDLRDSCCRTGMGQASHSTKGLLQHWPGC</sequence>
<protein>
    <submittedName>
        <fullName evidence="1">Uncharacterized protein</fullName>
    </submittedName>
</protein>
<dbReference type="AlphaFoldDB" id="A0A8G0PJQ3"/>